<evidence type="ECO:0000256" key="1">
    <source>
        <dbReference type="SAM" id="MobiDB-lite"/>
    </source>
</evidence>
<evidence type="ECO:0000313" key="3">
    <source>
        <dbReference type="EMBL" id="QEX22700.1"/>
    </source>
</evidence>
<proteinExistence type="predicted"/>
<dbReference type="KEGG" id="hadh:FRZ61_26320"/>
<dbReference type="AlphaFoldDB" id="A0A5J6N285"/>
<dbReference type="EMBL" id="CP042582">
    <property type="protein sequence ID" value="QEX22700.1"/>
    <property type="molecule type" value="Genomic_DNA"/>
</dbReference>
<feature type="region of interest" description="Disordered" evidence="1">
    <location>
        <begin position="75"/>
        <end position="99"/>
    </location>
</feature>
<keyword evidence="4" id="KW-1185">Reference proteome</keyword>
<organism evidence="3 4">
    <name type="scientific">Hypericibacter adhaerens</name>
    <dbReference type="NCBI Taxonomy" id="2602016"/>
    <lineage>
        <taxon>Bacteria</taxon>
        <taxon>Pseudomonadati</taxon>
        <taxon>Pseudomonadota</taxon>
        <taxon>Alphaproteobacteria</taxon>
        <taxon>Rhodospirillales</taxon>
        <taxon>Dongiaceae</taxon>
        <taxon>Hypericibacter</taxon>
    </lineage>
</organism>
<evidence type="ECO:0000313" key="4">
    <source>
        <dbReference type="Proteomes" id="UP000325797"/>
    </source>
</evidence>
<keyword evidence="2" id="KW-0812">Transmembrane</keyword>
<gene>
    <name evidence="3" type="ORF">FRZ61_26320</name>
</gene>
<dbReference type="Proteomes" id="UP000325797">
    <property type="component" value="Chromosome"/>
</dbReference>
<feature type="transmembrane region" description="Helical" evidence="2">
    <location>
        <begin position="44"/>
        <end position="64"/>
    </location>
</feature>
<protein>
    <submittedName>
        <fullName evidence="3">Uncharacterized protein</fullName>
    </submittedName>
</protein>
<feature type="transmembrane region" description="Helical" evidence="2">
    <location>
        <begin position="7"/>
        <end position="24"/>
    </location>
</feature>
<keyword evidence="2" id="KW-0472">Membrane</keyword>
<name>A0A5J6N285_9PROT</name>
<keyword evidence="2" id="KW-1133">Transmembrane helix</keyword>
<sequence>MSILRDFGITIAAGGATLLLLELFSPAAPLQELPLGDVASSLNWPIIKVIGGVSALVLGACMAIQPPRLMAAVSERDERSSVQPGAQELRSVIPEHDQG</sequence>
<reference evidence="3 4" key="1">
    <citation type="submission" date="2019-08" db="EMBL/GenBank/DDBJ databases">
        <title>Hyperibacter terrae gen. nov., sp. nov. and Hyperibacter viscosus sp. nov., two new members in the family Rhodospirillaceae isolated from the rhizosphere of Hypericum perforatum.</title>
        <authorList>
            <person name="Noviana Z."/>
        </authorList>
    </citation>
    <scope>NUCLEOTIDE SEQUENCE [LARGE SCALE GENOMIC DNA]</scope>
    <source>
        <strain evidence="3 4">R5959</strain>
    </source>
</reference>
<accession>A0A5J6N285</accession>
<evidence type="ECO:0000256" key="2">
    <source>
        <dbReference type="SAM" id="Phobius"/>
    </source>
</evidence>
<dbReference type="RefSeq" id="WP_151118159.1">
    <property type="nucleotide sequence ID" value="NZ_CP042582.1"/>
</dbReference>